<keyword evidence="2" id="KW-1185">Reference proteome</keyword>
<accession>A0A834LMF3</accession>
<proteinExistence type="predicted"/>
<evidence type="ECO:0000313" key="2">
    <source>
        <dbReference type="Proteomes" id="UP000626092"/>
    </source>
</evidence>
<evidence type="ECO:0000313" key="1">
    <source>
        <dbReference type="EMBL" id="KAF7145044.1"/>
    </source>
</evidence>
<reference evidence="1" key="1">
    <citation type="submission" date="2019-11" db="EMBL/GenBank/DDBJ databases">
        <authorList>
            <person name="Liu Y."/>
            <person name="Hou J."/>
            <person name="Li T.-Q."/>
            <person name="Guan C.-H."/>
            <person name="Wu X."/>
            <person name="Wu H.-Z."/>
            <person name="Ling F."/>
            <person name="Zhang R."/>
            <person name="Shi X.-G."/>
            <person name="Ren J.-P."/>
            <person name="Chen E.-F."/>
            <person name="Sun J.-M."/>
        </authorList>
    </citation>
    <scope>NUCLEOTIDE SEQUENCE</scope>
    <source>
        <strain evidence="1">Adult_tree_wgs_1</strain>
        <tissue evidence="1">Leaves</tissue>
    </source>
</reference>
<sequence>MVAEGGTLVKLKKSIDHEHPLTKTDGWLCTDEKLQPVYSGRQRIRGSAPAPSSINCESVREVKLQLVRLVMGAIFVTCDEISESGRVIGSTILLIQGGVSVLTSLRDPSPSPSLSPSHSIKSALSLPSSTDVSTVNRVTVFVTATPTTVPNALSYSNPIVP</sequence>
<dbReference type="EMBL" id="WJXA01000004">
    <property type="protein sequence ID" value="KAF7145044.1"/>
    <property type="molecule type" value="Genomic_DNA"/>
</dbReference>
<dbReference type="AlphaFoldDB" id="A0A834LMF3"/>
<name>A0A834LMF3_RHOSS</name>
<protein>
    <submittedName>
        <fullName evidence="1">Uncharacterized protein</fullName>
    </submittedName>
</protein>
<organism evidence="1 2">
    <name type="scientific">Rhododendron simsii</name>
    <name type="common">Sims's rhododendron</name>
    <dbReference type="NCBI Taxonomy" id="118357"/>
    <lineage>
        <taxon>Eukaryota</taxon>
        <taxon>Viridiplantae</taxon>
        <taxon>Streptophyta</taxon>
        <taxon>Embryophyta</taxon>
        <taxon>Tracheophyta</taxon>
        <taxon>Spermatophyta</taxon>
        <taxon>Magnoliopsida</taxon>
        <taxon>eudicotyledons</taxon>
        <taxon>Gunneridae</taxon>
        <taxon>Pentapetalae</taxon>
        <taxon>asterids</taxon>
        <taxon>Ericales</taxon>
        <taxon>Ericaceae</taxon>
        <taxon>Ericoideae</taxon>
        <taxon>Rhodoreae</taxon>
        <taxon>Rhododendron</taxon>
    </lineage>
</organism>
<comment type="caution">
    <text evidence="1">The sequence shown here is derived from an EMBL/GenBank/DDBJ whole genome shotgun (WGS) entry which is preliminary data.</text>
</comment>
<gene>
    <name evidence="1" type="ORF">RHSIM_Rhsim04G0094500</name>
</gene>
<dbReference type="Proteomes" id="UP000626092">
    <property type="component" value="Unassembled WGS sequence"/>
</dbReference>